<dbReference type="InterPro" id="IPR054485">
    <property type="entry name" value="FlK-like_dom"/>
</dbReference>
<reference evidence="2" key="1">
    <citation type="submission" date="2020-04" db="EMBL/GenBank/DDBJ databases">
        <title>Genome Assembly and Annotation of Botryosphaeria dothidea sdau 11-99, a Latent Pathogen of Apple Fruit Ring Rot in China.</title>
        <authorList>
            <person name="Yu C."/>
            <person name="Diao Y."/>
            <person name="Lu Q."/>
            <person name="Zhao J."/>
            <person name="Cui S."/>
            <person name="Peng C."/>
            <person name="He B."/>
            <person name="Liu H."/>
        </authorList>
    </citation>
    <scope>NUCLEOTIDE SEQUENCE [LARGE SCALE GENOMIC DNA]</scope>
    <source>
        <strain evidence="2">Sdau11-99</strain>
    </source>
</reference>
<protein>
    <submittedName>
        <fullName evidence="2">Thioesterase superfamily</fullName>
    </submittedName>
</protein>
<organism evidence="2 3">
    <name type="scientific">Botryosphaeria dothidea</name>
    <dbReference type="NCBI Taxonomy" id="55169"/>
    <lineage>
        <taxon>Eukaryota</taxon>
        <taxon>Fungi</taxon>
        <taxon>Dikarya</taxon>
        <taxon>Ascomycota</taxon>
        <taxon>Pezizomycotina</taxon>
        <taxon>Dothideomycetes</taxon>
        <taxon>Dothideomycetes incertae sedis</taxon>
        <taxon>Botryosphaeriales</taxon>
        <taxon>Botryosphaeriaceae</taxon>
        <taxon>Botryosphaeria</taxon>
    </lineage>
</organism>
<dbReference type="PANTHER" id="PTHR36934">
    <property type="entry name" value="BLR0278 PROTEIN"/>
    <property type="match status" value="1"/>
</dbReference>
<name>A0A8H4J383_9PEZI</name>
<dbReference type="Proteomes" id="UP000572817">
    <property type="component" value="Unassembled WGS sequence"/>
</dbReference>
<dbReference type="OrthoDB" id="4487988at2759"/>
<dbReference type="SUPFAM" id="SSF54637">
    <property type="entry name" value="Thioesterase/thiol ester dehydrase-isomerase"/>
    <property type="match status" value="1"/>
</dbReference>
<sequence>MSATHPTPGTSSTATLVVSPADLASTAAADASDLELPAVLSTPRMIALMELAAAQLLAPFLAPGHVSVGAHVETAHSAPTPLGATVTATATFTRVEGRLFVFDVVAADAAGETGRGTHKRAVVEVERLKAGVEGRAERIRKAEKGE</sequence>
<comment type="caution">
    <text evidence="2">The sequence shown here is derived from an EMBL/GenBank/DDBJ whole genome shotgun (WGS) entry which is preliminary data.</text>
</comment>
<accession>A0A8H4J383</accession>
<dbReference type="PIRSF" id="PIRSF014972">
    <property type="entry name" value="FlK"/>
    <property type="match status" value="1"/>
</dbReference>
<dbReference type="Gene3D" id="3.10.129.10">
    <property type="entry name" value="Hotdog Thioesterase"/>
    <property type="match status" value="1"/>
</dbReference>
<dbReference type="InterPro" id="IPR029069">
    <property type="entry name" value="HotDog_dom_sf"/>
</dbReference>
<dbReference type="Pfam" id="PF22636">
    <property type="entry name" value="FlK"/>
    <property type="match status" value="1"/>
</dbReference>
<evidence type="ECO:0000313" key="3">
    <source>
        <dbReference type="Proteomes" id="UP000572817"/>
    </source>
</evidence>
<gene>
    <name evidence="2" type="ORF">GTA08_BOTSDO12553</name>
</gene>
<dbReference type="EMBL" id="WWBZ02000008">
    <property type="protein sequence ID" value="KAF4311894.1"/>
    <property type="molecule type" value="Genomic_DNA"/>
</dbReference>
<evidence type="ECO:0000259" key="1">
    <source>
        <dbReference type="Pfam" id="PF22636"/>
    </source>
</evidence>
<dbReference type="PANTHER" id="PTHR36934:SF1">
    <property type="entry name" value="THIOESTERASE DOMAIN-CONTAINING PROTEIN"/>
    <property type="match status" value="1"/>
</dbReference>
<evidence type="ECO:0000313" key="2">
    <source>
        <dbReference type="EMBL" id="KAF4311894.1"/>
    </source>
</evidence>
<feature type="domain" description="Fluoroacetyl-CoA-specific thioesterase-like" evidence="1">
    <location>
        <begin position="29"/>
        <end position="125"/>
    </location>
</feature>
<proteinExistence type="predicted"/>
<dbReference type="InterPro" id="IPR025540">
    <property type="entry name" value="FlK"/>
</dbReference>
<keyword evidence="3" id="KW-1185">Reference proteome</keyword>
<dbReference type="AlphaFoldDB" id="A0A8H4J383"/>